<evidence type="ECO:0000256" key="3">
    <source>
        <dbReference type="ARBA" id="ARBA00010008"/>
    </source>
</evidence>
<evidence type="ECO:0000313" key="12">
    <source>
        <dbReference type="EMBL" id="VFJ58454.1"/>
    </source>
</evidence>
<protein>
    <recommendedName>
        <fullName evidence="9">8-amino-7-oxononanoate synthase</fullName>
        <shortName evidence="9">AONS</shortName>
        <ecNumber evidence="9">2.3.1.47</ecNumber>
    </recommendedName>
    <alternativeName>
        <fullName evidence="9">7-keto-8-amino-pelargonic acid synthase</fullName>
        <shortName evidence="9">7-KAP synthase</shortName>
        <shortName evidence="9">KAPA synthase</shortName>
    </alternativeName>
    <alternativeName>
        <fullName evidence="9">8-amino-7-ketopelargonate synthase</fullName>
    </alternativeName>
</protein>
<feature type="domain" description="Aminotransferase class I/classII large" evidence="11">
    <location>
        <begin position="49"/>
        <end position="394"/>
    </location>
</feature>
<dbReference type="SUPFAM" id="SSF53383">
    <property type="entry name" value="PLP-dependent transferases"/>
    <property type="match status" value="1"/>
</dbReference>
<feature type="binding site" evidence="9">
    <location>
        <position position="142"/>
    </location>
    <ligand>
        <name>substrate</name>
    </ligand>
</feature>
<evidence type="ECO:0000256" key="1">
    <source>
        <dbReference type="ARBA" id="ARBA00001933"/>
    </source>
</evidence>
<dbReference type="CDD" id="cd06454">
    <property type="entry name" value="KBL_like"/>
    <property type="match status" value="1"/>
</dbReference>
<feature type="binding site" evidence="9">
    <location>
        <position position="249"/>
    </location>
    <ligand>
        <name>pyridoxal 5'-phosphate</name>
        <dbReference type="ChEBI" id="CHEBI:597326"/>
    </ligand>
</feature>
<evidence type="ECO:0000256" key="5">
    <source>
        <dbReference type="ARBA" id="ARBA00022679"/>
    </source>
</evidence>
<comment type="similarity">
    <text evidence="3 9">Belongs to the class-II pyridoxal-phosphate-dependent aminotransferase family. BioF subfamily.</text>
</comment>
<proteinExistence type="inferred from homology"/>
<comment type="cofactor">
    <cofactor evidence="1 9 10">
        <name>pyridoxal 5'-phosphate</name>
        <dbReference type="ChEBI" id="CHEBI:597326"/>
    </cofactor>
</comment>
<feature type="modified residue" description="N6-(pyridoxal phosphate)lysine" evidence="9 10">
    <location>
        <position position="252"/>
    </location>
</feature>
<dbReference type="GO" id="GO:0008710">
    <property type="term" value="F:8-amino-7-oxononanoate synthase activity"/>
    <property type="evidence" value="ECO:0007669"/>
    <property type="project" value="UniProtKB-UniRule"/>
</dbReference>
<dbReference type="InterPro" id="IPR001917">
    <property type="entry name" value="Aminotrans_II_pyridoxalP_BS"/>
</dbReference>
<comment type="catalytic activity">
    <reaction evidence="8 9">
        <text>6-carboxyhexanoyl-[ACP] + L-alanine + H(+) = (8S)-8-amino-7-oxononanoate + holo-[ACP] + CO2</text>
        <dbReference type="Rhea" id="RHEA:42288"/>
        <dbReference type="Rhea" id="RHEA-COMP:9685"/>
        <dbReference type="Rhea" id="RHEA-COMP:9955"/>
        <dbReference type="ChEBI" id="CHEBI:15378"/>
        <dbReference type="ChEBI" id="CHEBI:16526"/>
        <dbReference type="ChEBI" id="CHEBI:57972"/>
        <dbReference type="ChEBI" id="CHEBI:64479"/>
        <dbReference type="ChEBI" id="CHEBI:78846"/>
        <dbReference type="ChEBI" id="CHEBI:149468"/>
        <dbReference type="EC" id="2.3.1.47"/>
    </reaction>
</comment>
<dbReference type="InterPro" id="IPR015422">
    <property type="entry name" value="PyrdxlP-dep_Trfase_small"/>
</dbReference>
<evidence type="ECO:0000256" key="9">
    <source>
        <dbReference type="HAMAP-Rule" id="MF_01693"/>
    </source>
</evidence>
<comment type="subunit">
    <text evidence="4 9">Homodimer.</text>
</comment>
<keyword evidence="6 9" id="KW-0093">Biotin biosynthesis</keyword>
<keyword evidence="7 9" id="KW-0663">Pyridoxal phosphate</keyword>
<dbReference type="InterPro" id="IPR015421">
    <property type="entry name" value="PyrdxlP-dep_Trfase_major"/>
</dbReference>
<reference evidence="12" key="1">
    <citation type="submission" date="2019-02" db="EMBL/GenBank/DDBJ databases">
        <authorList>
            <person name="Gruber-Vodicka R. H."/>
            <person name="Seah K. B. B."/>
        </authorList>
    </citation>
    <scope>NUCLEOTIDE SEQUENCE</scope>
    <source>
        <strain evidence="12">BECK_BZ15</strain>
    </source>
</reference>
<name>A0A450SWR1_9GAMM</name>
<dbReference type="Pfam" id="PF00155">
    <property type="entry name" value="Aminotran_1_2"/>
    <property type="match status" value="1"/>
</dbReference>
<accession>A0A450SWR1</accession>
<dbReference type="EMBL" id="CAADEW010000082">
    <property type="protein sequence ID" value="VFJ58454.1"/>
    <property type="molecule type" value="Genomic_DNA"/>
</dbReference>
<dbReference type="HAMAP" id="MF_01693">
    <property type="entry name" value="BioF_aminotrans_2"/>
    <property type="match status" value="1"/>
</dbReference>
<evidence type="ECO:0000259" key="11">
    <source>
        <dbReference type="Pfam" id="PF00155"/>
    </source>
</evidence>
<dbReference type="GO" id="GO:0030170">
    <property type="term" value="F:pyridoxal phosphate binding"/>
    <property type="evidence" value="ECO:0007669"/>
    <property type="project" value="UniProtKB-UniRule"/>
</dbReference>
<dbReference type="InterPro" id="IPR050087">
    <property type="entry name" value="AON_synthase_class-II"/>
</dbReference>
<dbReference type="UniPathway" id="UPA00078"/>
<feature type="binding site" evidence="9">
    <location>
        <position position="30"/>
    </location>
    <ligand>
        <name>substrate</name>
    </ligand>
</feature>
<sequence>MQNPSNNACASLEEYLRPLLAEHKQAGLMRVRPVFETPQGVTVRIEGREYLSFCSNDYLGLASDPRVIEAFQQGARRYGVGSGAASVVAGHYSSHHALEEELADFTGRERALLFSTGYMANLGIVAALLGRNDLVFEDRLNHASLLDAAISSRARLVRYAHADAAALRVALGKNSANNRKGRKLIVTDGVFSMDGDPAPLPELAAVGREHDAWLMVDDAHGLGVLGANGGGSLSHFGLGVEQVPILMGTLGKALGTFGAFVAGNHTVMEYLMQKARPFIYTTASPPALAEATRTSLAIAREEGWRREHLVDLIARFRTGAERLGLSLLASASPIQPVLIGDTHRAMAISTTLRERGLFIQAIRPPTVPKGSARLRITFSAAHEEEQVDRLLDALGEVFG</sequence>
<dbReference type="InterPro" id="IPR015424">
    <property type="entry name" value="PyrdxlP-dep_Trfase"/>
</dbReference>
<dbReference type="NCBIfam" id="TIGR00858">
    <property type="entry name" value="bioF"/>
    <property type="match status" value="1"/>
</dbReference>
<feature type="binding site" evidence="9">
    <location>
        <position position="192"/>
    </location>
    <ligand>
        <name>pyridoxal 5'-phosphate</name>
        <dbReference type="ChEBI" id="CHEBI:597326"/>
    </ligand>
</feature>
<comment type="function">
    <text evidence="9">Catalyzes the decarboxylative condensation of pimeloyl-[acyl-carrier protein] and L-alanine to produce 8-amino-7-oxononanoate (AON), [acyl-carrier protein], and carbon dioxide.</text>
</comment>
<evidence type="ECO:0000256" key="10">
    <source>
        <dbReference type="PIRSR" id="PIRSR604723-51"/>
    </source>
</evidence>
<feature type="binding site" evidence="9">
    <location>
        <begin position="117"/>
        <end position="118"/>
    </location>
    <ligand>
        <name>pyridoxal 5'-phosphate</name>
        <dbReference type="ChEBI" id="CHEBI:597326"/>
    </ligand>
</feature>
<feature type="binding site" evidence="9">
    <location>
        <position position="366"/>
    </location>
    <ligand>
        <name>substrate</name>
    </ligand>
</feature>
<evidence type="ECO:0000256" key="4">
    <source>
        <dbReference type="ARBA" id="ARBA00011738"/>
    </source>
</evidence>
<dbReference type="PANTHER" id="PTHR13693:SF100">
    <property type="entry name" value="8-AMINO-7-OXONONANOATE SYNTHASE"/>
    <property type="match status" value="1"/>
</dbReference>
<dbReference type="GO" id="GO:0009102">
    <property type="term" value="P:biotin biosynthetic process"/>
    <property type="evidence" value="ECO:0007669"/>
    <property type="project" value="UniProtKB-UniRule"/>
</dbReference>
<dbReference type="PROSITE" id="PS00599">
    <property type="entry name" value="AA_TRANSFER_CLASS_2"/>
    <property type="match status" value="1"/>
</dbReference>
<dbReference type="Gene3D" id="3.40.640.10">
    <property type="entry name" value="Type I PLP-dependent aspartate aminotransferase-like (Major domain)"/>
    <property type="match status" value="1"/>
</dbReference>
<comment type="pathway">
    <text evidence="2 9">Cofactor biosynthesis; biotin biosynthesis.</text>
</comment>
<dbReference type="InterPro" id="IPR004723">
    <property type="entry name" value="AONS_Archaea/Proteobacteria"/>
</dbReference>
<gene>
    <name evidence="9" type="primary">bioF</name>
    <name evidence="12" type="ORF">BECKFW1821A_GA0114235_108210</name>
</gene>
<evidence type="ECO:0000256" key="2">
    <source>
        <dbReference type="ARBA" id="ARBA00004746"/>
    </source>
</evidence>
<evidence type="ECO:0000256" key="6">
    <source>
        <dbReference type="ARBA" id="ARBA00022756"/>
    </source>
</evidence>
<feature type="binding site" evidence="9">
    <location>
        <position position="220"/>
    </location>
    <ligand>
        <name>pyridoxal 5'-phosphate</name>
        <dbReference type="ChEBI" id="CHEBI:597326"/>
    </ligand>
</feature>
<keyword evidence="5 9" id="KW-0808">Transferase</keyword>
<dbReference type="EC" id="2.3.1.47" evidence="9"/>
<dbReference type="Gene3D" id="3.90.1150.10">
    <property type="entry name" value="Aspartate Aminotransferase, domain 1"/>
    <property type="match status" value="1"/>
</dbReference>
<organism evidence="12">
    <name type="scientific">Candidatus Kentrum sp. FW</name>
    <dbReference type="NCBI Taxonomy" id="2126338"/>
    <lineage>
        <taxon>Bacteria</taxon>
        <taxon>Pseudomonadati</taxon>
        <taxon>Pseudomonadota</taxon>
        <taxon>Gammaproteobacteria</taxon>
        <taxon>Candidatus Kentrum</taxon>
    </lineage>
</organism>
<dbReference type="AlphaFoldDB" id="A0A450SWR1"/>
<dbReference type="InterPro" id="IPR022834">
    <property type="entry name" value="AONS_Proteobacteria"/>
</dbReference>
<dbReference type="InterPro" id="IPR004839">
    <property type="entry name" value="Aminotransferase_I/II_large"/>
</dbReference>
<dbReference type="PANTHER" id="PTHR13693">
    <property type="entry name" value="CLASS II AMINOTRANSFERASE/8-AMINO-7-OXONONANOATE SYNTHASE"/>
    <property type="match status" value="1"/>
</dbReference>
<evidence type="ECO:0000256" key="7">
    <source>
        <dbReference type="ARBA" id="ARBA00022898"/>
    </source>
</evidence>
<evidence type="ECO:0000256" key="8">
    <source>
        <dbReference type="ARBA" id="ARBA00047715"/>
    </source>
</evidence>